<name>A0A1D8KSQ2_9CAUD</name>
<feature type="region of interest" description="Disordered" evidence="1">
    <location>
        <begin position="181"/>
        <end position="212"/>
    </location>
</feature>
<evidence type="ECO:0000313" key="3">
    <source>
        <dbReference type="Proteomes" id="UP000202081"/>
    </source>
</evidence>
<dbReference type="KEGG" id="vg:30309083"/>
<evidence type="ECO:0000256" key="1">
    <source>
        <dbReference type="SAM" id="MobiDB-lite"/>
    </source>
</evidence>
<dbReference type="Proteomes" id="UP000202081">
    <property type="component" value="Segment"/>
</dbReference>
<evidence type="ECO:0000313" key="2">
    <source>
        <dbReference type="EMBL" id="AOV61705.1"/>
    </source>
</evidence>
<keyword evidence="3" id="KW-1185">Reference proteome</keyword>
<feature type="compositionally biased region" description="Basic and acidic residues" evidence="1">
    <location>
        <begin position="182"/>
        <end position="207"/>
    </location>
</feature>
<dbReference type="OrthoDB" id="13640at10239"/>
<dbReference type="RefSeq" id="YP_009324173.1">
    <property type="nucleotide sequence ID" value="NC_031935.1"/>
</dbReference>
<organism evidence="2 3">
    <name type="scientific">Synechococcus phage S-WAM2</name>
    <dbReference type="NCBI Taxonomy" id="1815522"/>
    <lineage>
        <taxon>Viruses</taxon>
        <taxon>Duplodnaviria</taxon>
        <taxon>Heunggongvirae</taxon>
        <taxon>Uroviricota</taxon>
        <taxon>Caudoviricetes</taxon>
        <taxon>Pantevenvirales</taxon>
        <taxon>Kyanoviridae</taxon>
        <taxon>Cymopoleiavirus</taxon>
        <taxon>Cymopoleiavirus swam2</taxon>
    </lineage>
</organism>
<sequence>MADFGSFTDFQLKSVKIYPRGGSKPVEIKQLINTFSYVESVFAPFLSATMEVVDSGGLLQGLPIQGAEKVEIEVLTNASEETVAYTMVVWKVGNRYAQNQKQAYTLGLISQEALENEVNRVQRRLEGNPESITKDLLNNTIKSAKTVYSEPSLFEVKFSANNGRPFDIISTLAIKSVSPQAKYKEEATKKDPNAKEESGSEPTDKKGGNNAKNITGSGGFLFWESKRGYNFFAIDSMCADSESSLKSSKLEDITWGPYYEKIANQDDGSDDRYTIYTSTFQSELDLLTSLRTGKYSSFIAFFNHSTGKYEEYIYNIQDSYDSMAHLGGQQSISLVPTDQISDLSKYPTKIMSFMLDHETYYNEPGIADPEDPNATSPTSTADWQKFYAAQAIARYQLLKNQSCTIVVPGNVEICAGDKIDIRLQSKLPNEEAKDENYDTESSGVYLIREVTHTYDTTVGTNGRFTTTLRLMRDSYGMKDKVSNHGTK</sequence>
<accession>A0A1D8KSQ2</accession>
<dbReference type="EMBL" id="KU686211">
    <property type="protein sequence ID" value="AOV61705.1"/>
    <property type="molecule type" value="Genomic_DNA"/>
</dbReference>
<dbReference type="GeneID" id="30309083"/>
<gene>
    <name evidence="2" type="ORF">P29B0810_010</name>
</gene>
<protein>
    <submittedName>
        <fullName evidence="2">Uncharacterized protein</fullName>
    </submittedName>
</protein>
<proteinExistence type="predicted"/>
<reference evidence="2 3" key="1">
    <citation type="journal article" date="2016" name="Virology">
        <title>The genomic content and context of auxiliary metabolic genes in marine cyanomyoviruses.</title>
        <authorList>
            <person name="Crummett L.T."/>
            <person name="Puxty R.J."/>
            <person name="Weihe C."/>
            <person name="Marston M.F."/>
            <person name="Martiny J.B."/>
        </authorList>
    </citation>
    <scope>NUCLEOTIDE SEQUENCE [LARGE SCALE GENOMIC DNA]</scope>
    <source>
        <strain evidence="2">0810PA29</strain>
    </source>
</reference>